<organism evidence="1 2">
    <name type="scientific">Proteus vulgaris</name>
    <dbReference type="NCBI Taxonomy" id="585"/>
    <lineage>
        <taxon>Bacteria</taxon>
        <taxon>Pseudomonadati</taxon>
        <taxon>Pseudomonadota</taxon>
        <taxon>Gammaproteobacteria</taxon>
        <taxon>Enterobacterales</taxon>
        <taxon>Morganellaceae</taxon>
        <taxon>Proteus</taxon>
    </lineage>
</organism>
<sequence length="65" mass="7433">MTDKKYKCHDCGEETKIIAITSARGNHGFIIRCPHCGYEEGFFRTIKVAEFIIHINLSQGCNEEE</sequence>
<dbReference type="AlphaFoldDB" id="A0A379FD55"/>
<dbReference type="EMBL" id="UGTW01000001">
    <property type="protein sequence ID" value="SUC17539.1"/>
    <property type="molecule type" value="Genomic_DNA"/>
</dbReference>
<evidence type="ECO:0000313" key="1">
    <source>
        <dbReference type="EMBL" id="SUC17539.1"/>
    </source>
</evidence>
<dbReference type="RefSeq" id="WP_115370878.1">
    <property type="nucleotide sequence ID" value="NZ_UGTW01000001.1"/>
</dbReference>
<gene>
    <name evidence="1" type="ORF">NCTC10376_03485</name>
</gene>
<name>A0A379FD55_PROVU</name>
<evidence type="ECO:0000313" key="2">
    <source>
        <dbReference type="Proteomes" id="UP000254331"/>
    </source>
</evidence>
<dbReference type="Proteomes" id="UP000254331">
    <property type="component" value="Unassembled WGS sequence"/>
</dbReference>
<reference evidence="1 2" key="1">
    <citation type="submission" date="2018-06" db="EMBL/GenBank/DDBJ databases">
        <authorList>
            <consortium name="Pathogen Informatics"/>
            <person name="Doyle S."/>
        </authorList>
    </citation>
    <scope>NUCLEOTIDE SEQUENCE [LARGE SCALE GENOMIC DNA]</scope>
    <source>
        <strain evidence="1 2">NCTC10376</strain>
    </source>
</reference>
<protein>
    <submittedName>
        <fullName evidence="1">Uncharacterized protein</fullName>
    </submittedName>
</protein>
<proteinExistence type="predicted"/>
<dbReference type="Gene3D" id="2.20.28.30">
    <property type="entry name" value="RNA polymerase ii, chain L"/>
    <property type="match status" value="1"/>
</dbReference>
<accession>A0A379FD55</accession>